<protein>
    <recommendedName>
        <fullName evidence="2">PIN domain-containing protein</fullName>
    </recommendedName>
</protein>
<organism evidence="1">
    <name type="scientific">Thiolapillus brandeum</name>
    <dbReference type="NCBI Taxonomy" id="1076588"/>
    <lineage>
        <taxon>Bacteria</taxon>
        <taxon>Pseudomonadati</taxon>
        <taxon>Pseudomonadota</taxon>
        <taxon>Gammaproteobacteria</taxon>
        <taxon>Chromatiales</taxon>
        <taxon>Sedimenticolaceae</taxon>
        <taxon>Thiolapillus</taxon>
    </lineage>
</organism>
<reference evidence="1" key="1">
    <citation type="journal article" date="2020" name="mSystems">
        <title>Genome- and Community-Level Interaction Insights into Carbon Utilization and Element Cycling Functions of Hydrothermarchaeota in Hydrothermal Sediment.</title>
        <authorList>
            <person name="Zhou Z."/>
            <person name="Liu Y."/>
            <person name="Xu W."/>
            <person name="Pan J."/>
            <person name="Luo Z.H."/>
            <person name="Li M."/>
        </authorList>
    </citation>
    <scope>NUCLEOTIDE SEQUENCE [LARGE SCALE GENOMIC DNA]</scope>
    <source>
        <strain evidence="1">HyVt-535</strain>
    </source>
</reference>
<accession>A0A7C5N0M5</accession>
<dbReference type="EMBL" id="DROM01000405">
    <property type="protein sequence ID" value="HHH13920.1"/>
    <property type="molecule type" value="Genomic_DNA"/>
</dbReference>
<proteinExistence type="predicted"/>
<evidence type="ECO:0000313" key="1">
    <source>
        <dbReference type="EMBL" id="HHH13920.1"/>
    </source>
</evidence>
<comment type="caution">
    <text evidence="1">The sequence shown here is derived from an EMBL/GenBank/DDBJ whole genome shotgun (WGS) entry which is preliminary data.</text>
</comment>
<dbReference type="Proteomes" id="UP000886100">
    <property type="component" value="Unassembled WGS sequence"/>
</dbReference>
<gene>
    <name evidence="1" type="ORF">ENJ98_06750</name>
</gene>
<name>A0A7C5N0M5_9GAMM</name>
<sequence length="82" mass="8993">MILYLDTSALLKAYVEENHSSEVTRACLYAEAFALRAYDSVHLAAAKLLAERAEEPVCFACYDRKLNQAAEVLGLKLLADGA</sequence>
<dbReference type="AlphaFoldDB" id="A0A7C5N0M5"/>
<evidence type="ECO:0008006" key="2">
    <source>
        <dbReference type="Google" id="ProtNLM"/>
    </source>
</evidence>